<dbReference type="PANTHER" id="PTHR43630">
    <property type="entry name" value="POLY-BETA-1,6-N-ACETYL-D-GLUCOSAMINE SYNTHASE"/>
    <property type="match status" value="1"/>
</dbReference>
<evidence type="ECO:0000256" key="2">
    <source>
        <dbReference type="ARBA" id="ARBA00022676"/>
    </source>
</evidence>
<keyword evidence="7" id="KW-1185">Reference proteome</keyword>
<reference evidence="7" key="1">
    <citation type="journal article" date="2019" name="Int. J. Syst. Evol. Microbiol.">
        <title>The Global Catalogue of Microorganisms (GCM) 10K type strain sequencing project: providing services to taxonomists for standard genome sequencing and annotation.</title>
        <authorList>
            <consortium name="The Broad Institute Genomics Platform"/>
            <consortium name="The Broad Institute Genome Sequencing Center for Infectious Disease"/>
            <person name="Wu L."/>
            <person name="Ma J."/>
        </authorList>
    </citation>
    <scope>NUCLEOTIDE SEQUENCE [LARGE SCALE GENOMIC DNA]</scope>
    <source>
        <strain evidence="7">JCM 14370</strain>
    </source>
</reference>
<keyword evidence="4" id="KW-1133">Transmembrane helix</keyword>
<dbReference type="RefSeq" id="WP_189008480.1">
    <property type="nucleotide sequence ID" value="NZ_BMOD01000036.1"/>
</dbReference>
<evidence type="ECO:0000256" key="3">
    <source>
        <dbReference type="ARBA" id="ARBA00022679"/>
    </source>
</evidence>
<feature type="domain" description="Glycosyltransferase 2-like" evidence="5">
    <location>
        <begin position="58"/>
        <end position="203"/>
    </location>
</feature>
<keyword evidence="4" id="KW-0812">Transmembrane</keyword>
<name>A0ABQ2DHH6_9DEIO</name>
<protein>
    <submittedName>
        <fullName evidence="6">Glycosyl transferase</fullName>
    </submittedName>
</protein>
<dbReference type="EMBL" id="BMOD01000036">
    <property type="protein sequence ID" value="GGJ56788.1"/>
    <property type="molecule type" value="Genomic_DNA"/>
</dbReference>
<evidence type="ECO:0000256" key="1">
    <source>
        <dbReference type="ARBA" id="ARBA00006739"/>
    </source>
</evidence>
<evidence type="ECO:0000259" key="5">
    <source>
        <dbReference type="Pfam" id="PF00535"/>
    </source>
</evidence>
<organism evidence="6 7">
    <name type="scientific">Deinococcus roseus</name>
    <dbReference type="NCBI Taxonomy" id="392414"/>
    <lineage>
        <taxon>Bacteria</taxon>
        <taxon>Thermotogati</taxon>
        <taxon>Deinococcota</taxon>
        <taxon>Deinococci</taxon>
        <taxon>Deinococcales</taxon>
        <taxon>Deinococcaceae</taxon>
        <taxon>Deinococcus</taxon>
    </lineage>
</organism>
<proteinExistence type="inferred from homology"/>
<evidence type="ECO:0000313" key="7">
    <source>
        <dbReference type="Proteomes" id="UP000632222"/>
    </source>
</evidence>
<dbReference type="GO" id="GO:0016740">
    <property type="term" value="F:transferase activity"/>
    <property type="evidence" value="ECO:0007669"/>
    <property type="project" value="UniProtKB-KW"/>
</dbReference>
<keyword evidence="4" id="KW-0472">Membrane</keyword>
<accession>A0ABQ2DHH6</accession>
<keyword evidence="3 6" id="KW-0808">Transferase</keyword>
<feature type="transmembrane region" description="Helical" evidence="4">
    <location>
        <begin position="349"/>
        <end position="373"/>
    </location>
</feature>
<dbReference type="SUPFAM" id="SSF53448">
    <property type="entry name" value="Nucleotide-diphospho-sugar transferases"/>
    <property type="match status" value="1"/>
</dbReference>
<sequence>MTFLNILEVLILMYFAFLNSVYAVSVLIAARVMVLQARRGERVILKTYLEREYYKPISVLVPGYNEEPTIVASVHSFLNLQYPEFEVIVINDGSKDKTMQVLIEEFHLEPTVEYPSKVLPTQDIRGLYRCPQHPNLLVIDKANGGKADALNAGIIYATKPLFCAVDADSLLEAEALLRVARQFLEDDTLVAVGGTIRVLNGADFVGDVVETLHAPQSWMERIQVVEYTRAFLAGRSTFSELGVLLIISGAFGLFSRRAVLDVGGYRTDTVGEDMELVVRLHREMREQNLPYSVRYMMDPIAWTQVPNDWGTLKRQRNRWHRGLLETLWRHRVMFFNRKYGRIGFFSMPFYLFFEALAPLIEVFGYVFMLYLAVTGQLNALFAVGFLVMALMYGVLVSVASLGIEGFMVKRYASQKDRLKIMLATLVEQVGYRQILAWERVKAFVDLYRKKGQWGSMTRQKITR</sequence>
<comment type="caution">
    <text evidence="6">The sequence shown here is derived from an EMBL/GenBank/DDBJ whole genome shotgun (WGS) entry which is preliminary data.</text>
</comment>
<dbReference type="Pfam" id="PF00535">
    <property type="entry name" value="Glycos_transf_2"/>
    <property type="match status" value="1"/>
</dbReference>
<dbReference type="InterPro" id="IPR001173">
    <property type="entry name" value="Glyco_trans_2-like"/>
</dbReference>
<gene>
    <name evidence="6" type="ORF">GCM10008938_48690</name>
</gene>
<keyword evidence="2" id="KW-0328">Glycosyltransferase</keyword>
<feature type="transmembrane region" description="Helical" evidence="4">
    <location>
        <begin position="379"/>
        <end position="403"/>
    </location>
</feature>
<evidence type="ECO:0000256" key="4">
    <source>
        <dbReference type="SAM" id="Phobius"/>
    </source>
</evidence>
<evidence type="ECO:0000313" key="6">
    <source>
        <dbReference type="EMBL" id="GGJ56788.1"/>
    </source>
</evidence>
<dbReference type="Proteomes" id="UP000632222">
    <property type="component" value="Unassembled WGS sequence"/>
</dbReference>
<dbReference type="PANTHER" id="PTHR43630:SF1">
    <property type="entry name" value="POLY-BETA-1,6-N-ACETYL-D-GLUCOSAMINE SYNTHASE"/>
    <property type="match status" value="1"/>
</dbReference>
<dbReference type="Gene3D" id="3.90.550.10">
    <property type="entry name" value="Spore Coat Polysaccharide Biosynthesis Protein SpsA, Chain A"/>
    <property type="match status" value="1"/>
</dbReference>
<dbReference type="InterPro" id="IPR029044">
    <property type="entry name" value="Nucleotide-diphossugar_trans"/>
</dbReference>
<comment type="similarity">
    <text evidence="1">Belongs to the glycosyltransferase 2 family.</text>
</comment>
<dbReference type="CDD" id="cd06423">
    <property type="entry name" value="CESA_like"/>
    <property type="match status" value="1"/>
</dbReference>
<feature type="transmembrane region" description="Helical" evidence="4">
    <location>
        <begin position="12"/>
        <end position="34"/>
    </location>
</feature>